<evidence type="ECO:0000313" key="2">
    <source>
        <dbReference type="Proteomes" id="UP000732105"/>
    </source>
</evidence>
<dbReference type="RefSeq" id="WP_171594088.1">
    <property type="nucleotide sequence ID" value="NZ_RZNH01000003.1"/>
</dbReference>
<gene>
    <name evidence="1" type="ORF">ELS83_03195</name>
</gene>
<reference evidence="1 2" key="1">
    <citation type="submission" date="2018-12" db="EMBL/GenBank/DDBJ databases">
        <title>Marinifilum JC070 sp. nov., a marine bacterium isolated from Yongle Blue Hole in the South China Sea.</title>
        <authorList>
            <person name="Fu T."/>
        </authorList>
    </citation>
    <scope>NUCLEOTIDE SEQUENCE [LARGE SCALE GENOMIC DNA]</scope>
    <source>
        <strain evidence="1 2">JC070</strain>
    </source>
</reference>
<dbReference type="EMBL" id="RZNH01000003">
    <property type="protein sequence ID" value="NOU58810.1"/>
    <property type="molecule type" value="Genomic_DNA"/>
</dbReference>
<comment type="caution">
    <text evidence="1">The sequence shown here is derived from an EMBL/GenBank/DDBJ whole genome shotgun (WGS) entry which is preliminary data.</text>
</comment>
<organism evidence="1 2">
    <name type="scientific">Marinifilum caeruleilacunae</name>
    <dbReference type="NCBI Taxonomy" id="2499076"/>
    <lineage>
        <taxon>Bacteria</taxon>
        <taxon>Pseudomonadati</taxon>
        <taxon>Bacteroidota</taxon>
        <taxon>Bacteroidia</taxon>
        <taxon>Marinilabiliales</taxon>
        <taxon>Marinifilaceae</taxon>
    </lineage>
</organism>
<dbReference type="Proteomes" id="UP000732105">
    <property type="component" value="Unassembled WGS sequence"/>
</dbReference>
<accession>A0ABX1WRT9</accession>
<sequence>MALFFLGTAHSCSTGSDPEDIIEEVFSVPAEYCLLINNGMNDIIMDVNAIVMNNLETVKDTIDDEIADCVTPVIHRTNSIIDSVVIDYGTSNCTSIGGRYTGKVIVDPDDENLLDFEIRFTDLVVNGFDVSGKMSFNVIGREAGRNFSVAATNVQFSFKDSDENDIIFPMTSYEATYTYVRSEEDDMDYVDDIYTITNDVAITYPDGALMTLTSQSDLTYAYTCKNVIGGTALFTLQNVGEGIVNYGGGDSFDDCDGDVSVSAEGSTITISL</sequence>
<evidence type="ECO:0008006" key="3">
    <source>
        <dbReference type="Google" id="ProtNLM"/>
    </source>
</evidence>
<proteinExistence type="predicted"/>
<evidence type="ECO:0000313" key="1">
    <source>
        <dbReference type="EMBL" id="NOU58810.1"/>
    </source>
</evidence>
<protein>
    <recommendedName>
        <fullName evidence="3">Lipoprotein</fullName>
    </recommendedName>
</protein>
<keyword evidence="2" id="KW-1185">Reference proteome</keyword>
<name>A0ABX1WRT9_9BACT</name>